<accession>A0A9Q1MF56</accession>
<evidence type="ECO:0000313" key="3">
    <source>
        <dbReference type="Proteomes" id="UP001152561"/>
    </source>
</evidence>
<dbReference type="InterPro" id="IPR006015">
    <property type="entry name" value="Universal_stress_UspA"/>
</dbReference>
<dbReference type="Gene3D" id="3.40.50.620">
    <property type="entry name" value="HUPs"/>
    <property type="match status" value="1"/>
</dbReference>
<dbReference type="PANTHER" id="PTHR46553">
    <property type="entry name" value="ADENINE NUCLEOTIDE ALPHA HYDROLASES-LIKE SUPERFAMILY PROTEIN"/>
    <property type="match status" value="1"/>
</dbReference>
<evidence type="ECO:0000259" key="1">
    <source>
        <dbReference type="Pfam" id="PF00582"/>
    </source>
</evidence>
<dbReference type="EMBL" id="JAJAGQ010000006">
    <property type="protein sequence ID" value="KAJ8559282.1"/>
    <property type="molecule type" value="Genomic_DNA"/>
</dbReference>
<dbReference type="CDD" id="cd23659">
    <property type="entry name" value="USP_At3g01520-like"/>
    <property type="match status" value="1"/>
</dbReference>
<name>A0A9Q1MF56_9SOLA</name>
<dbReference type="AlphaFoldDB" id="A0A9Q1MF56"/>
<dbReference type="InterPro" id="IPR014729">
    <property type="entry name" value="Rossmann-like_a/b/a_fold"/>
</dbReference>
<reference evidence="3" key="1">
    <citation type="journal article" date="2023" name="Proc. Natl. Acad. Sci. U.S.A.">
        <title>Genomic and structural basis for evolution of tropane alkaloid biosynthesis.</title>
        <authorList>
            <person name="Wanga Y.-J."/>
            <person name="Taina T."/>
            <person name="Yua J.-Y."/>
            <person name="Lia J."/>
            <person name="Xua B."/>
            <person name="Chenc J."/>
            <person name="D'Auriad J.C."/>
            <person name="Huanga J.-P."/>
            <person name="Huanga S.-X."/>
        </authorList>
    </citation>
    <scope>NUCLEOTIDE SEQUENCE [LARGE SCALE GENOMIC DNA]</scope>
    <source>
        <strain evidence="3">cv. KIB-2019</strain>
    </source>
</reference>
<dbReference type="PRINTS" id="PR01438">
    <property type="entry name" value="UNVRSLSTRESS"/>
</dbReference>
<dbReference type="PANTHER" id="PTHR46553:SF27">
    <property type="entry name" value="UNIVERSAL STRESS PROTEIN A-LIKE PROTEIN"/>
    <property type="match status" value="1"/>
</dbReference>
<dbReference type="Proteomes" id="UP001152561">
    <property type="component" value="Unassembled WGS sequence"/>
</dbReference>
<gene>
    <name evidence="2" type="ORF">K7X08_003340</name>
</gene>
<evidence type="ECO:0000313" key="2">
    <source>
        <dbReference type="EMBL" id="KAJ8559282.1"/>
    </source>
</evidence>
<comment type="caution">
    <text evidence="2">The sequence shown here is derived from an EMBL/GenBank/DDBJ whole genome shotgun (WGS) entry which is preliminary data.</text>
</comment>
<dbReference type="InterPro" id="IPR006016">
    <property type="entry name" value="UspA"/>
</dbReference>
<feature type="domain" description="UspA" evidence="1">
    <location>
        <begin position="19"/>
        <end position="159"/>
    </location>
</feature>
<organism evidence="2 3">
    <name type="scientific">Anisodus acutangulus</name>
    <dbReference type="NCBI Taxonomy" id="402998"/>
    <lineage>
        <taxon>Eukaryota</taxon>
        <taxon>Viridiplantae</taxon>
        <taxon>Streptophyta</taxon>
        <taxon>Embryophyta</taxon>
        <taxon>Tracheophyta</taxon>
        <taxon>Spermatophyta</taxon>
        <taxon>Magnoliopsida</taxon>
        <taxon>eudicotyledons</taxon>
        <taxon>Gunneridae</taxon>
        <taxon>Pentapetalae</taxon>
        <taxon>asterids</taxon>
        <taxon>lamiids</taxon>
        <taxon>Solanales</taxon>
        <taxon>Solanaceae</taxon>
        <taxon>Solanoideae</taxon>
        <taxon>Hyoscyameae</taxon>
        <taxon>Anisodus</taxon>
    </lineage>
</organism>
<proteinExistence type="predicted"/>
<protein>
    <recommendedName>
        <fullName evidence="1">UspA domain-containing protein</fullName>
    </recommendedName>
</protein>
<dbReference type="SUPFAM" id="SSF52402">
    <property type="entry name" value="Adenine nucleotide alpha hydrolases-like"/>
    <property type="match status" value="1"/>
</dbReference>
<sequence length="165" mass="17707">MKKKKKKGSVLGMAEKPVMVVGLDDSEHSFYALEWSLEHLFGPFKLLIVHAKPTATSAIGLAGPGGADVLPYVEADLRKISSRVAEKAKHICSTKSVNDVVVEVVEGDARSVLCDAVEKHHASLLVVGSHGYGVLKRTVLGSVSDYCAHHAHCSVMIVKRPKVKA</sequence>
<dbReference type="OrthoDB" id="843225at2759"/>
<keyword evidence="3" id="KW-1185">Reference proteome</keyword>
<dbReference type="Pfam" id="PF00582">
    <property type="entry name" value="Usp"/>
    <property type="match status" value="1"/>
</dbReference>